<name>A0AA88ILU9_ARTSF</name>
<dbReference type="AlphaFoldDB" id="A0AA88ILU9"/>
<gene>
    <name evidence="2" type="ORF">QYM36_000575</name>
</gene>
<protein>
    <submittedName>
        <fullName evidence="2">Uncharacterized protein</fullName>
    </submittedName>
</protein>
<dbReference type="Proteomes" id="UP001187531">
    <property type="component" value="Unassembled WGS sequence"/>
</dbReference>
<evidence type="ECO:0000256" key="1">
    <source>
        <dbReference type="SAM" id="MobiDB-lite"/>
    </source>
</evidence>
<accession>A0AA88ILU9</accession>
<reference evidence="2" key="1">
    <citation type="submission" date="2023-07" db="EMBL/GenBank/DDBJ databases">
        <title>Chromosome-level genome assembly of Artemia franciscana.</title>
        <authorList>
            <person name="Jo E."/>
        </authorList>
    </citation>
    <scope>NUCLEOTIDE SEQUENCE</scope>
    <source>
        <tissue evidence="2">Whole body</tissue>
    </source>
</reference>
<proteinExistence type="predicted"/>
<comment type="caution">
    <text evidence="2">The sequence shown here is derived from an EMBL/GenBank/DDBJ whole genome shotgun (WGS) entry which is preliminary data.</text>
</comment>
<dbReference type="EMBL" id="JAVRJZ010000002">
    <property type="protein sequence ID" value="KAK2726166.1"/>
    <property type="molecule type" value="Genomic_DNA"/>
</dbReference>
<feature type="compositionally biased region" description="Basic and acidic residues" evidence="1">
    <location>
        <begin position="1"/>
        <end position="18"/>
    </location>
</feature>
<keyword evidence="3" id="KW-1185">Reference proteome</keyword>
<evidence type="ECO:0000313" key="3">
    <source>
        <dbReference type="Proteomes" id="UP001187531"/>
    </source>
</evidence>
<evidence type="ECO:0000313" key="2">
    <source>
        <dbReference type="EMBL" id="KAK2726166.1"/>
    </source>
</evidence>
<organism evidence="2 3">
    <name type="scientific">Artemia franciscana</name>
    <name type="common">Brine shrimp</name>
    <name type="synonym">Artemia sanfranciscana</name>
    <dbReference type="NCBI Taxonomy" id="6661"/>
    <lineage>
        <taxon>Eukaryota</taxon>
        <taxon>Metazoa</taxon>
        <taxon>Ecdysozoa</taxon>
        <taxon>Arthropoda</taxon>
        <taxon>Crustacea</taxon>
        <taxon>Branchiopoda</taxon>
        <taxon>Anostraca</taxon>
        <taxon>Artemiidae</taxon>
        <taxon>Artemia</taxon>
    </lineage>
</organism>
<sequence length="298" mass="33743">MRSSIKDTDAEPEIKVNQDEVAADETSGDNDFAAEEVGSFTSVVYWRSHALLPDWLVSSPGGLFLWAGASYLVFRFYGLAHHCNILIPELNVEIYLNQEHKKKKIKMNKQNDVAGILLTSTLKAIMECDYTSLYITGMAGTGKPYCSISKMITMFLELLEREQTSPGTESYKIKDIIIELGLLEPEFICVKDSKVIQLKVKELIQQFETEGFKREEIAVIETGKWKDVIKQVLRLDMNGDKKLRDNLKIHDLIEAISKATTRATIVYDNGDQLLSGIEQQFKKHTPQIMPEGGYKKNV</sequence>
<feature type="region of interest" description="Disordered" evidence="1">
    <location>
        <begin position="1"/>
        <end position="27"/>
    </location>
</feature>